<dbReference type="PANTHER" id="PTHR42709">
    <property type="entry name" value="ALKALINE PHOSPHATASE LIKE PROTEIN"/>
    <property type="match status" value="1"/>
</dbReference>
<feature type="domain" description="Rhodanese" evidence="7">
    <location>
        <begin position="222"/>
        <end position="313"/>
    </location>
</feature>
<feature type="transmembrane region" description="Helical" evidence="6">
    <location>
        <begin position="49"/>
        <end position="70"/>
    </location>
</feature>
<comment type="subcellular location">
    <subcellularLocation>
        <location evidence="1">Cell membrane</location>
        <topology evidence="1">Multi-pass membrane protein</topology>
    </subcellularLocation>
</comment>
<evidence type="ECO:0000256" key="6">
    <source>
        <dbReference type="SAM" id="Phobius"/>
    </source>
</evidence>
<dbReference type="InterPro" id="IPR032816">
    <property type="entry name" value="VTT_dom"/>
</dbReference>
<dbReference type="HOGENOM" id="CLU_058197_0_0_4"/>
<sequence length="316" mass="34352">MGFVVDLIREYGFGIVFLNVLVEQLGAPIPAYPVLVVTGALEGGSLARLGWLTVIAVAAALIADVLWYHAGRAYGHRVLGRICRISLSPDACIRQTESVYGRWGARSLLVAKFVPGFASIASALAGVVGTPLRTFVLFDTLGALIWVGSAVFLGSLFSSTVQDLLDVLTALGKWGLLLLCVAFAVFVARKWWQRQRVVRSLKMPRMSVEELAGLNAQGITPTVIDVREPLLFGRSHIPGASSWLEHQGKGRAAYEHLLPRERHEHGLVVYCDCPDEISAARVARQLQRAGFRNVRPLSGGLTAWEAAGFELEKPEA</sequence>
<feature type="transmembrane region" description="Helical" evidence="6">
    <location>
        <begin position="12"/>
        <end position="37"/>
    </location>
</feature>
<feature type="transmembrane region" description="Helical" evidence="6">
    <location>
        <begin position="135"/>
        <end position="154"/>
    </location>
</feature>
<dbReference type="PROSITE" id="PS50206">
    <property type="entry name" value="RHODANESE_3"/>
    <property type="match status" value="1"/>
</dbReference>
<evidence type="ECO:0000256" key="2">
    <source>
        <dbReference type="ARBA" id="ARBA00022475"/>
    </source>
</evidence>
<keyword evidence="2" id="KW-1003">Cell membrane</keyword>
<feature type="transmembrane region" description="Helical" evidence="6">
    <location>
        <begin position="109"/>
        <end position="128"/>
    </location>
</feature>
<dbReference type="InterPro" id="IPR051311">
    <property type="entry name" value="DedA_domain"/>
</dbReference>
<evidence type="ECO:0000313" key="9">
    <source>
        <dbReference type="Proteomes" id="UP000028782"/>
    </source>
</evidence>
<name>A0A076PQ85_COMTE</name>
<dbReference type="InterPro" id="IPR001763">
    <property type="entry name" value="Rhodanese-like_dom"/>
</dbReference>
<dbReference type="GO" id="GO:0016740">
    <property type="term" value="F:transferase activity"/>
    <property type="evidence" value="ECO:0007669"/>
    <property type="project" value="UniProtKB-KW"/>
</dbReference>
<evidence type="ECO:0000259" key="7">
    <source>
        <dbReference type="PROSITE" id="PS50206"/>
    </source>
</evidence>
<evidence type="ECO:0000256" key="1">
    <source>
        <dbReference type="ARBA" id="ARBA00004651"/>
    </source>
</evidence>
<organism evidence="8 9">
    <name type="scientific">Comamonas testosteroni TK102</name>
    <dbReference type="NCBI Taxonomy" id="1392005"/>
    <lineage>
        <taxon>Bacteria</taxon>
        <taxon>Pseudomonadati</taxon>
        <taxon>Pseudomonadota</taxon>
        <taxon>Betaproteobacteria</taxon>
        <taxon>Burkholderiales</taxon>
        <taxon>Comamonadaceae</taxon>
        <taxon>Comamonas</taxon>
    </lineage>
</organism>
<dbReference type="PANTHER" id="PTHR42709:SF6">
    <property type="entry name" value="UNDECAPRENYL PHOSPHATE TRANSPORTER A"/>
    <property type="match status" value="1"/>
</dbReference>
<gene>
    <name evidence="8" type="ORF">O987_06765</name>
</gene>
<dbReference type="SMART" id="SM00450">
    <property type="entry name" value="RHOD"/>
    <property type="match status" value="1"/>
</dbReference>
<dbReference type="Pfam" id="PF09335">
    <property type="entry name" value="VTT_dom"/>
    <property type="match status" value="1"/>
</dbReference>
<evidence type="ECO:0000313" key="8">
    <source>
        <dbReference type="EMBL" id="AIJ45502.1"/>
    </source>
</evidence>
<dbReference type="Pfam" id="PF00581">
    <property type="entry name" value="Rhodanese"/>
    <property type="match status" value="1"/>
</dbReference>
<dbReference type="RefSeq" id="WP_043371216.1">
    <property type="nucleotide sequence ID" value="NZ_CP006704.1"/>
</dbReference>
<keyword evidence="4 6" id="KW-1133">Transmembrane helix</keyword>
<proteinExistence type="predicted"/>
<evidence type="ECO:0000256" key="5">
    <source>
        <dbReference type="ARBA" id="ARBA00023136"/>
    </source>
</evidence>
<accession>A0A076PQ85</accession>
<dbReference type="AlphaFoldDB" id="A0A076PQ85"/>
<dbReference type="Gene3D" id="3.40.250.10">
    <property type="entry name" value="Rhodanese-like domain"/>
    <property type="match status" value="1"/>
</dbReference>
<dbReference type="EMBL" id="CP006704">
    <property type="protein sequence ID" value="AIJ45502.1"/>
    <property type="molecule type" value="Genomic_DNA"/>
</dbReference>
<keyword evidence="3 6" id="KW-0812">Transmembrane</keyword>
<feature type="transmembrane region" description="Helical" evidence="6">
    <location>
        <begin position="174"/>
        <end position="192"/>
    </location>
</feature>
<dbReference type="Proteomes" id="UP000028782">
    <property type="component" value="Chromosome"/>
</dbReference>
<keyword evidence="5 6" id="KW-0472">Membrane</keyword>
<reference evidence="8 9" key="1">
    <citation type="journal article" date="2014" name="Genome Announc.">
        <title>Complete Genome Sequence of Polychlorinated Biphenyl Degrader Comamonas testosteroni TK102 (NBRC 109938).</title>
        <authorList>
            <person name="Fukuda K."/>
            <person name="Hosoyama A."/>
            <person name="Tsuchikane K."/>
            <person name="Ohji S."/>
            <person name="Yamazoe A."/>
            <person name="Fujita N."/>
            <person name="Shintani M."/>
            <person name="Kimbara K."/>
        </authorList>
    </citation>
    <scope>NUCLEOTIDE SEQUENCE [LARGE SCALE GENOMIC DNA]</scope>
    <source>
        <strain evidence="8">TK102</strain>
    </source>
</reference>
<dbReference type="SUPFAM" id="SSF52821">
    <property type="entry name" value="Rhodanese/Cell cycle control phosphatase"/>
    <property type="match status" value="1"/>
</dbReference>
<dbReference type="InterPro" id="IPR036873">
    <property type="entry name" value="Rhodanese-like_dom_sf"/>
</dbReference>
<keyword evidence="8" id="KW-0808">Transferase</keyword>
<dbReference type="GO" id="GO:0005886">
    <property type="term" value="C:plasma membrane"/>
    <property type="evidence" value="ECO:0007669"/>
    <property type="project" value="UniProtKB-SubCell"/>
</dbReference>
<dbReference type="KEGG" id="ctes:O987_06765"/>
<protein>
    <submittedName>
        <fullName evidence="8">Sulfurtransferase</fullName>
    </submittedName>
</protein>
<evidence type="ECO:0000256" key="3">
    <source>
        <dbReference type="ARBA" id="ARBA00022692"/>
    </source>
</evidence>
<evidence type="ECO:0000256" key="4">
    <source>
        <dbReference type="ARBA" id="ARBA00022989"/>
    </source>
</evidence>